<dbReference type="EMBL" id="WHSB02000022">
    <property type="protein sequence ID" value="MCQ4634670.1"/>
    <property type="molecule type" value="Genomic_DNA"/>
</dbReference>
<dbReference type="NCBIfam" id="TIGR02444">
    <property type="entry name" value="TIGR02444 family protein"/>
    <property type="match status" value="1"/>
</dbReference>
<sequence length="175" mass="19249">MSRFPEHPAWDFITRLYARPDVAPACLALQERHDIDVTLMLFCLWRGTVGGSIPDGEMAALAAAARDWREATVLPIRAARRWLKQQPEQYGLYASVLATEIDCEHGELLMLAQLAGSLDCKGQPAAETMAANLETFFHAWGVRPDEQDRPAVAAILAAAKAMAEARRAPPQQPVT</sequence>
<reference evidence="1" key="1">
    <citation type="submission" date="2021-07" db="EMBL/GenBank/DDBJ databases">
        <title>Shinella sp. nov., a novel member of the genus Shinella from water.</title>
        <authorList>
            <person name="Deng Y."/>
        </authorList>
    </citation>
    <scope>NUCLEOTIDE SEQUENCE</scope>
    <source>
        <strain evidence="1">CPCC 100929</strain>
    </source>
</reference>
<organism evidence="1 2">
    <name type="scientific">Shinella lacus</name>
    <dbReference type="NCBI Taxonomy" id="2654216"/>
    <lineage>
        <taxon>Bacteria</taxon>
        <taxon>Pseudomonadati</taxon>
        <taxon>Pseudomonadota</taxon>
        <taxon>Alphaproteobacteria</taxon>
        <taxon>Hyphomicrobiales</taxon>
        <taxon>Rhizobiaceae</taxon>
        <taxon>Shinella</taxon>
    </lineage>
</organism>
<evidence type="ECO:0000313" key="2">
    <source>
        <dbReference type="Proteomes" id="UP000996601"/>
    </source>
</evidence>
<keyword evidence="2" id="KW-1185">Reference proteome</keyword>
<proteinExistence type="predicted"/>
<comment type="caution">
    <text evidence="1">The sequence shown here is derived from an EMBL/GenBank/DDBJ whole genome shotgun (WGS) entry which is preliminary data.</text>
</comment>
<accession>A0ABT1RHK2</accession>
<dbReference type="InterPro" id="IPR012659">
    <property type="entry name" value="CHP02444"/>
</dbReference>
<protein>
    <submittedName>
        <fullName evidence="1">TIGR02444 family protein</fullName>
    </submittedName>
</protein>
<name>A0ABT1RHK2_9HYPH</name>
<dbReference type="Pfam" id="PF09523">
    <property type="entry name" value="DUF2390"/>
    <property type="match status" value="1"/>
</dbReference>
<dbReference type="RefSeq" id="WP_256121220.1">
    <property type="nucleotide sequence ID" value="NZ_WHSB02000022.1"/>
</dbReference>
<dbReference type="Proteomes" id="UP000996601">
    <property type="component" value="Unassembled WGS sequence"/>
</dbReference>
<evidence type="ECO:0000313" key="1">
    <source>
        <dbReference type="EMBL" id="MCQ4634670.1"/>
    </source>
</evidence>
<gene>
    <name evidence="1" type="ORF">GB927_031870</name>
</gene>